<organism evidence="2 3">
    <name type="scientific">Mytilus coruscus</name>
    <name type="common">Sea mussel</name>
    <dbReference type="NCBI Taxonomy" id="42192"/>
    <lineage>
        <taxon>Eukaryota</taxon>
        <taxon>Metazoa</taxon>
        <taxon>Spiralia</taxon>
        <taxon>Lophotrochozoa</taxon>
        <taxon>Mollusca</taxon>
        <taxon>Bivalvia</taxon>
        <taxon>Autobranchia</taxon>
        <taxon>Pteriomorphia</taxon>
        <taxon>Mytilida</taxon>
        <taxon>Mytiloidea</taxon>
        <taxon>Mytilidae</taxon>
        <taxon>Mytilinae</taxon>
        <taxon>Mytilus</taxon>
    </lineage>
</organism>
<evidence type="ECO:0000313" key="3">
    <source>
        <dbReference type="Proteomes" id="UP000507470"/>
    </source>
</evidence>
<evidence type="ECO:0000313" key="2">
    <source>
        <dbReference type="EMBL" id="CAC5425164.1"/>
    </source>
</evidence>
<dbReference type="Proteomes" id="UP000507470">
    <property type="component" value="Unassembled WGS sequence"/>
</dbReference>
<dbReference type="AlphaFoldDB" id="A0A6J8EXB0"/>
<keyword evidence="3" id="KW-1185">Reference proteome</keyword>
<name>A0A6J8EXB0_MYTCO</name>
<proteinExistence type="predicted"/>
<gene>
    <name evidence="2" type="ORF">MCOR_57009</name>
</gene>
<evidence type="ECO:0000256" key="1">
    <source>
        <dbReference type="SAM" id="MobiDB-lite"/>
    </source>
</evidence>
<feature type="compositionally biased region" description="Polar residues" evidence="1">
    <location>
        <begin position="1"/>
        <end position="14"/>
    </location>
</feature>
<sequence length="171" mass="19216">MRKGSGNQPFNTFEGSGRYGMWQDNSGRPSGKPKPVPVSTQGCNAALPGHSEQRVGVQASNLQPRSIEEAIDKIRLFQHNTPAIYGKPNRREVRQVMSGRYEHHAEAYHEYPVPHVRATMAPERAPARAWKAELEKTDMKFVQVHEKLDDIMDQFKKLLTRSVARSPSPGG</sequence>
<feature type="region of interest" description="Disordered" evidence="1">
    <location>
        <begin position="1"/>
        <end position="61"/>
    </location>
</feature>
<dbReference type="EMBL" id="CACVKT020010193">
    <property type="protein sequence ID" value="CAC5425164.1"/>
    <property type="molecule type" value="Genomic_DNA"/>
</dbReference>
<accession>A0A6J8EXB0</accession>
<protein>
    <submittedName>
        <fullName evidence="2">Uncharacterized protein</fullName>
    </submittedName>
</protein>
<reference evidence="2 3" key="1">
    <citation type="submission" date="2020-06" db="EMBL/GenBank/DDBJ databases">
        <authorList>
            <person name="Li R."/>
            <person name="Bekaert M."/>
        </authorList>
    </citation>
    <scope>NUCLEOTIDE SEQUENCE [LARGE SCALE GENOMIC DNA]</scope>
    <source>
        <strain evidence="3">wild</strain>
    </source>
</reference>